<feature type="compositionally biased region" description="Polar residues" evidence="1">
    <location>
        <begin position="449"/>
        <end position="476"/>
    </location>
</feature>
<dbReference type="STRING" id="1037660.A0A066VEH3"/>
<feature type="compositionally biased region" description="Low complexity" evidence="1">
    <location>
        <begin position="119"/>
        <end position="131"/>
    </location>
</feature>
<dbReference type="FunCoup" id="A0A066VEH3">
    <property type="interactions" value="199"/>
</dbReference>
<dbReference type="CDD" id="cd01736">
    <property type="entry name" value="LSm14_N"/>
    <property type="match status" value="1"/>
</dbReference>
<dbReference type="Proteomes" id="UP000027361">
    <property type="component" value="Unassembled WGS sequence"/>
</dbReference>
<dbReference type="RefSeq" id="XP_013240809.1">
    <property type="nucleotide sequence ID" value="XM_013385355.1"/>
</dbReference>
<feature type="compositionally biased region" description="Gly residues" evidence="1">
    <location>
        <begin position="491"/>
        <end position="512"/>
    </location>
</feature>
<gene>
    <name evidence="4" type="ORF">K437DRAFT_259315</name>
</gene>
<dbReference type="GO" id="GO:0033962">
    <property type="term" value="P:P-body assembly"/>
    <property type="evidence" value="ECO:0007669"/>
    <property type="project" value="TreeGrafter"/>
</dbReference>
<feature type="region of interest" description="Disordered" evidence="1">
    <location>
        <begin position="400"/>
        <end position="419"/>
    </location>
</feature>
<evidence type="ECO:0000259" key="3">
    <source>
        <dbReference type="SMART" id="SM01271"/>
    </source>
</evidence>
<dbReference type="SMART" id="SM01271">
    <property type="entry name" value="LSM14"/>
    <property type="match status" value="1"/>
</dbReference>
<dbReference type="GO" id="GO:0034063">
    <property type="term" value="P:stress granule assembly"/>
    <property type="evidence" value="ECO:0007669"/>
    <property type="project" value="TreeGrafter"/>
</dbReference>
<dbReference type="GO" id="GO:0000932">
    <property type="term" value="C:P-body"/>
    <property type="evidence" value="ECO:0007669"/>
    <property type="project" value="TreeGrafter"/>
</dbReference>
<dbReference type="InterPro" id="IPR025609">
    <property type="entry name" value="Lsm14-like_N"/>
</dbReference>
<comment type="caution">
    <text evidence="4">The sequence shown here is derived from an EMBL/GenBank/DDBJ whole genome shotgun (WGS) entry which is preliminary data.</text>
</comment>
<name>A0A066VEH3_TILAU</name>
<proteinExistence type="predicted"/>
<evidence type="ECO:0008006" key="6">
    <source>
        <dbReference type="Google" id="ProtNLM"/>
    </source>
</evidence>
<reference evidence="4 5" key="1">
    <citation type="submission" date="2014-05" db="EMBL/GenBank/DDBJ databases">
        <title>Draft genome sequence of a rare smut relative, Tilletiaria anomala UBC 951.</title>
        <authorList>
            <consortium name="DOE Joint Genome Institute"/>
            <person name="Toome M."/>
            <person name="Kuo A."/>
            <person name="Henrissat B."/>
            <person name="Lipzen A."/>
            <person name="Tritt A."/>
            <person name="Yoshinaga Y."/>
            <person name="Zane M."/>
            <person name="Barry K."/>
            <person name="Grigoriev I.V."/>
            <person name="Spatafora J.W."/>
            <person name="Aimea M.C."/>
        </authorList>
    </citation>
    <scope>NUCLEOTIDE SEQUENCE [LARGE SCALE GENOMIC DNA]</scope>
    <source>
        <strain evidence="4 5">UBC 951</strain>
    </source>
</reference>
<feature type="region of interest" description="Disordered" evidence="1">
    <location>
        <begin position="1"/>
        <end position="20"/>
    </location>
</feature>
<feature type="domain" description="FDF" evidence="2">
    <location>
        <begin position="376"/>
        <end position="474"/>
    </location>
</feature>
<dbReference type="OrthoDB" id="21539at2759"/>
<dbReference type="InterPro" id="IPR019050">
    <property type="entry name" value="FDF_dom"/>
</dbReference>
<sequence length="524" mass="53761">MSAQGAVPTTGQAQSGASPAAAGPAQFIGALISLISKSDIRYQGILAQIDPAAATISLEQVKSFGTEGRLASQGRHSEEIPPAYDNVYEYVVFRAGDVKDLKIDDPNPQRSQPPPPPQQMQDPAILGARGPSGPPQGPPGPGGPGGMYGMPPPPPFGPPGGYGSPWGAPGPGSPFGPLPPPPHHMQPPPPHHRQQPQQQQQQHQEVRPSQEQAKASPAPPVAPVVPATPAIATGPQAQAKPPTADVPVEASPAVRASPPEQAPAPPLAAKAAQKNISIEDESARADGAAAADALVSELAGLAVTPQRDQTSATVMTNATGRKAATGVGAQHNLPPRPAVPHHADNSGEHQPRRRREGGGNRGQRGPRHDGIALPADASGADFDFESANAKFAKEKDALAHGGDAEANAPNGSGTLDAIPAPVAEPKSFYDKSGFFDDISSEIKERHETFNGNNNPRQNRFAEQQKNMATFGESGTSHGHGGRGGRGRGRGGRGGGRGGRGGRGTARGRGGATHHGDAVDPTLGF</sequence>
<keyword evidence="5" id="KW-1185">Reference proteome</keyword>
<organism evidence="4 5">
    <name type="scientific">Tilletiaria anomala (strain ATCC 24038 / CBS 436.72 / UBC 951)</name>
    <dbReference type="NCBI Taxonomy" id="1037660"/>
    <lineage>
        <taxon>Eukaryota</taxon>
        <taxon>Fungi</taxon>
        <taxon>Dikarya</taxon>
        <taxon>Basidiomycota</taxon>
        <taxon>Ustilaginomycotina</taxon>
        <taxon>Exobasidiomycetes</taxon>
        <taxon>Georgefischeriales</taxon>
        <taxon>Tilletiariaceae</taxon>
        <taxon>Tilletiaria</taxon>
    </lineage>
</organism>
<feature type="compositionally biased region" description="Low complexity" evidence="1">
    <location>
        <begin position="11"/>
        <end position="20"/>
    </location>
</feature>
<evidence type="ECO:0000259" key="2">
    <source>
        <dbReference type="SMART" id="SM01199"/>
    </source>
</evidence>
<evidence type="ECO:0000313" key="5">
    <source>
        <dbReference type="Proteomes" id="UP000027361"/>
    </source>
</evidence>
<dbReference type="PANTHER" id="PTHR13586:SF0">
    <property type="entry name" value="TRAILER HITCH, ISOFORM H"/>
    <property type="match status" value="1"/>
</dbReference>
<dbReference type="HOGENOM" id="CLU_019221_4_1_1"/>
<dbReference type="Gene3D" id="2.30.30.100">
    <property type="match status" value="1"/>
</dbReference>
<feature type="region of interest" description="Disordered" evidence="1">
    <location>
        <begin position="101"/>
        <end position="288"/>
    </location>
</feature>
<dbReference type="EMBL" id="JMSN01000114">
    <property type="protein sequence ID" value="KDN38708.1"/>
    <property type="molecule type" value="Genomic_DNA"/>
</dbReference>
<feature type="region of interest" description="Disordered" evidence="1">
    <location>
        <begin position="301"/>
        <end position="379"/>
    </location>
</feature>
<dbReference type="InterPro" id="IPR010920">
    <property type="entry name" value="LSM_dom_sf"/>
</dbReference>
<feature type="compositionally biased region" description="Pro residues" evidence="1">
    <location>
        <begin position="171"/>
        <end position="189"/>
    </location>
</feature>
<evidence type="ECO:0000313" key="4">
    <source>
        <dbReference type="EMBL" id="KDN38708.1"/>
    </source>
</evidence>
<dbReference type="GeneID" id="25265230"/>
<dbReference type="AlphaFoldDB" id="A0A066VEH3"/>
<dbReference type="GO" id="GO:0003729">
    <property type="term" value="F:mRNA binding"/>
    <property type="evidence" value="ECO:0007669"/>
    <property type="project" value="TreeGrafter"/>
</dbReference>
<dbReference type="OMA" id="WYPPPGH"/>
<accession>A0A066VEH3</accession>
<feature type="compositionally biased region" description="Polar residues" evidence="1">
    <location>
        <begin position="306"/>
        <end position="319"/>
    </location>
</feature>
<feature type="compositionally biased region" description="Pro residues" evidence="1">
    <location>
        <begin position="132"/>
        <end position="142"/>
    </location>
</feature>
<dbReference type="Pfam" id="PF12701">
    <property type="entry name" value="LSM14"/>
    <property type="match status" value="1"/>
</dbReference>
<feature type="region of interest" description="Disordered" evidence="1">
    <location>
        <begin position="446"/>
        <end position="524"/>
    </location>
</feature>
<dbReference type="SMART" id="SM01199">
    <property type="entry name" value="FDF"/>
    <property type="match status" value="1"/>
</dbReference>
<feature type="compositionally biased region" description="Polar residues" evidence="1">
    <location>
        <begin position="1"/>
        <end position="10"/>
    </location>
</feature>
<dbReference type="PANTHER" id="PTHR13586">
    <property type="entry name" value="SCD6 PROTEIN-RELATED"/>
    <property type="match status" value="1"/>
</dbReference>
<dbReference type="Pfam" id="PF09532">
    <property type="entry name" value="FDF"/>
    <property type="match status" value="1"/>
</dbReference>
<dbReference type="InParanoid" id="A0A066VEH3"/>
<dbReference type="SUPFAM" id="SSF50182">
    <property type="entry name" value="Sm-like ribonucleoproteins"/>
    <property type="match status" value="1"/>
</dbReference>
<feature type="compositionally biased region" description="Low complexity" evidence="1">
    <location>
        <begin position="224"/>
        <end position="235"/>
    </location>
</feature>
<feature type="compositionally biased region" description="Basic and acidic residues" evidence="1">
    <location>
        <begin position="341"/>
        <end position="350"/>
    </location>
</feature>
<feature type="compositionally biased region" description="Basic residues" evidence="1">
    <location>
        <begin position="479"/>
        <end position="490"/>
    </location>
</feature>
<evidence type="ECO:0000256" key="1">
    <source>
        <dbReference type="SAM" id="MobiDB-lite"/>
    </source>
</evidence>
<feature type="domain" description="Lsm14-like N-terminal" evidence="3">
    <location>
        <begin position="21"/>
        <end position="130"/>
    </location>
</feature>
<protein>
    <recommendedName>
        <fullName evidence="6">TFG box profile domain-containing protein</fullName>
    </recommendedName>
</protein>